<feature type="domain" description="Glycosyltransferase subfamily 4-like N-terminal" evidence="3">
    <location>
        <begin position="68"/>
        <end position="170"/>
    </location>
</feature>
<evidence type="ECO:0000313" key="4">
    <source>
        <dbReference type="EMBL" id="MEP0818682.1"/>
    </source>
</evidence>
<evidence type="ECO:0000313" key="5">
    <source>
        <dbReference type="Proteomes" id="UP001464891"/>
    </source>
</evidence>
<dbReference type="RefSeq" id="WP_190433122.1">
    <property type="nucleotide sequence ID" value="NZ_JAMPKM010000010.1"/>
</dbReference>
<feature type="domain" description="Glycosyl transferase family 1" evidence="2">
    <location>
        <begin position="179"/>
        <end position="333"/>
    </location>
</feature>
<organism evidence="4 5">
    <name type="scientific">Trichocoleus desertorum GB2-A4</name>
    <dbReference type="NCBI Taxonomy" id="2933944"/>
    <lineage>
        <taxon>Bacteria</taxon>
        <taxon>Bacillati</taxon>
        <taxon>Cyanobacteriota</taxon>
        <taxon>Cyanophyceae</taxon>
        <taxon>Leptolyngbyales</taxon>
        <taxon>Trichocoleusaceae</taxon>
        <taxon>Trichocoleus</taxon>
    </lineage>
</organism>
<evidence type="ECO:0000259" key="2">
    <source>
        <dbReference type="Pfam" id="PF00534"/>
    </source>
</evidence>
<keyword evidence="5" id="KW-1185">Reference proteome</keyword>
<gene>
    <name evidence="4" type="ORF">NC998_16400</name>
</gene>
<name>A0ABV0JA87_9CYAN</name>
<proteinExistence type="predicted"/>
<sequence length="357" mass="39688">MSLLVNLAFLPERPTGWATYSLNLLKALPLPDIKAVSPTPLTENIKTYPAPIGLTTEFGAKGHLKRLLWTQFYLPKIYQNLGSKLLFSPVPESPISKSCRAIVTIHDLIPLHFPQWFSSAQKLYCRYYIPAVLRQVEQIICNSQATAQDVVDFFGISAKKVIAIPLAYDASNFHDLHLPGKNYFLYLGRHNPHKNPQRLIAAFAALPNCSDYELWLAGPTDPRYTPALQTQIAELNLQQQVKFLDYVPYAELPRLLNQAIALVFPSLWEGFGLPVLEAMACGTPVITSDLASLPEVAGDAAVLVNPYRVAELTQAMQAIATDTSLRSQLRERGLARATQFSWAKTGQATAEILQPYL</sequence>
<protein>
    <submittedName>
        <fullName evidence="4">Glycosyltransferase family 4 protein</fullName>
    </submittedName>
</protein>
<evidence type="ECO:0000259" key="3">
    <source>
        <dbReference type="Pfam" id="PF13439"/>
    </source>
</evidence>
<dbReference type="Pfam" id="PF13439">
    <property type="entry name" value="Glyco_transf_4"/>
    <property type="match status" value="1"/>
</dbReference>
<dbReference type="InterPro" id="IPR028098">
    <property type="entry name" value="Glyco_trans_4-like_N"/>
</dbReference>
<reference evidence="4 5" key="1">
    <citation type="submission" date="2022-04" db="EMBL/GenBank/DDBJ databases">
        <title>Positive selection, recombination, and allopatry shape intraspecific diversity of widespread and dominant cyanobacteria.</title>
        <authorList>
            <person name="Wei J."/>
            <person name="Shu W."/>
            <person name="Hu C."/>
        </authorList>
    </citation>
    <scope>NUCLEOTIDE SEQUENCE [LARGE SCALE GENOMIC DNA]</scope>
    <source>
        <strain evidence="4 5">GB2-A4</strain>
    </source>
</reference>
<dbReference type="CDD" id="cd03809">
    <property type="entry name" value="GT4_MtfB-like"/>
    <property type="match status" value="1"/>
</dbReference>
<dbReference type="PANTHER" id="PTHR46401">
    <property type="entry name" value="GLYCOSYLTRANSFERASE WBBK-RELATED"/>
    <property type="match status" value="1"/>
</dbReference>
<dbReference type="PANTHER" id="PTHR46401:SF2">
    <property type="entry name" value="GLYCOSYLTRANSFERASE WBBK-RELATED"/>
    <property type="match status" value="1"/>
</dbReference>
<dbReference type="SUPFAM" id="SSF53756">
    <property type="entry name" value="UDP-Glycosyltransferase/glycogen phosphorylase"/>
    <property type="match status" value="1"/>
</dbReference>
<dbReference type="Gene3D" id="3.40.50.2000">
    <property type="entry name" value="Glycogen Phosphorylase B"/>
    <property type="match status" value="2"/>
</dbReference>
<evidence type="ECO:0000256" key="1">
    <source>
        <dbReference type="ARBA" id="ARBA00022679"/>
    </source>
</evidence>
<dbReference type="EMBL" id="JAMPKM010000010">
    <property type="protein sequence ID" value="MEP0818682.1"/>
    <property type="molecule type" value="Genomic_DNA"/>
</dbReference>
<dbReference type="Proteomes" id="UP001464891">
    <property type="component" value="Unassembled WGS sequence"/>
</dbReference>
<dbReference type="InterPro" id="IPR001296">
    <property type="entry name" value="Glyco_trans_1"/>
</dbReference>
<dbReference type="Pfam" id="PF00534">
    <property type="entry name" value="Glycos_transf_1"/>
    <property type="match status" value="1"/>
</dbReference>
<accession>A0ABV0JA87</accession>
<comment type="caution">
    <text evidence="4">The sequence shown here is derived from an EMBL/GenBank/DDBJ whole genome shotgun (WGS) entry which is preliminary data.</text>
</comment>
<keyword evidence="1" id="KW-0808">Transferase</keyword>